<evidence type="ECO:0000313" key="3">
    <source>
        <dbReference type="EMBL" id="MFD1316107.1"/>
    </source>
</evidence>
<dbReference type="InterPro" id="IPR020019">
    <property type="entry name" value="AcTrfase_PglD-like"/>
</dbReference>
<feature type="domain" description="PglD N-terminal" evidence="2">
    <location>
        <begin position="3"/>
        <end position="81"/>
    </location>
</feature>
<dbReference type="PANTHER" id="PTHR43300">
    <property type="entry name" value="ACETYLTRANSFERASE"/>
    <property type="match status" value="1"/>
</dbReference>
<sequence>MKDLIIIGAGNVGGFLALNQELFEESYQIRGFLDDAPEKQGEQFWGIPVLGKIDIINEFKDCAIAVGISNPKTKKRILQKIGVDFHFPSFVSKNSWISNRVKIGKGTIIYPNVSVNHETQIDDFVIINMNCAIGHDCRLKNGCALAPGVNLGGFTTVGAYAEIGIGACTIQNIKIGEGAVIGGQTMLLTDVESFSTFIGIPGKKKL</sequence>
<protein>
    <submittedName>
        <fullName evidence="3">Acetyltransferase</fullName>
    </submittedName>
</protein>
<dbReference type="Gene3D" id="3.40.50.20">
    <property type="match status" value="1"/>
</dbReference>
<accession>A0ABW3Y2L6</accession>
<dbReference type="Pfam" id="PF17836">
    <property type="entry name" value="PglD_N"/>
    <property type="match status" value="1"/>
</dbReference>
<evidence type="ECO:0000256" key="1">
    <source>
        <dbReference type="ARBA" id="ARBA00007274"/>
    </source>
</evidence>
<name>A0ABW3Y2L6_9FLAO</name>
<dbReference type="Proteomes" id="UP001597201">
    <property type="component" value="Unassembled WGS sequence"/>
</dbReference>
<comment type="similarity">
    <text evidence="1">Belongs to the transferase hexapeptide repeat family.</text>
</comment>
<dbReference type="PANTHER" id="PTHR43300:SF7">
    <property type="entry name" value="UDP-N-ACETYLBACILLOSAMINE N-ACETYLTRANSFERASE"/>
    <property type="match status" value="1"/>
</dbReference>
<dbReference type="InterPro" id="IPR041561">
    <property type="entry name" value="PglD_N"/>
</dbReference>
<keyword evidence="4" id="KW-1185">Reference proteome</keyword>
<gene>
    <name evidence="3" type="ORF">ACFQ39_10795</name>
</gene>
<evidence type="ECO:0000259" key="2">
    <source>
        <dbReference type="Pfam" id="PF17836"/>
    </source>
</evidence>
<dbReference type="CDD" id="cd03360">
    <property type="entry name" value="LbH_AT_putative"/>
    <property type="match status" value="1"/>
</dbReference>
<dbReference type="SUPFAM" id="SSF51161">
    <property type="entry name" value="Trimeric LpxA-like enzymes"/>
    <property type="match status" value="1"/>
</dbReference>
<dbReference type="RefSeq" id="WP_377178912.1">
    <property type="nucleotide sequence ID" value="NZ_JBHTMY010000003.1"/>
</dbReference>
<dbReference type="InterPro" id="IPR050179">
    <property type="entry name" value="Trans_hexapeptide_repeat"/>
</dbReference>
<organism evidence="3 4">
    <name type="scientific">Namhaeicola litoreus</name>
    <dbReference type="NCBI Taxonomy" id="1052145"/>
    <lineage>
        <taxon>Bacteria</taxon>
        <taxon>Pseudomonadati</taxon>
        <taxon>Bacteroidota</taxon>
        <taxon>Flavobacteriia</taxon>
        <taxon>Flavobacteriales</taxon>
        <taxon>Flavobacteriaceae</taxon>
        <taxon>Namhaeicola</taxon>
    </lineage>
</organism>
<dbReference type="Gene3D" id="2.160.10.10">
    <property type="entry name" value="Hexapeptide repeat proteins"/>
    <property type="match status" value="1"/>
</dbReference>
<dbReference type="InterPro" id="IPR011004">
    <property type="entry name" value="Trimer_LpxA-like_sf"/>
</dbReference>
<proteinExistence type="inferred from homology"/>
<dbReference type="EMBL" id="JBHTMY010000003">
    <property type="protein sequence ID" value="MFD1316107.1"/>
    <property type="molecule type" value="Genomic_DNA"/>
</dbReference>
<comment type="caution">
    <text evidence="3">The sequence shown here is derived from an EMBL/GenBank/DDBJ whole genome shotgun (WGS) entry which is preliminary data.</text>
</comment>
<dbReference type="NCBIfam" id="TIGR03570">
    <property type="entry name" value="NeuD_NnaD"/>
    <property type="match status" value="1"/>
</dbReference>
<evidence type="ECO:0000313" key="4">
    <source>
        <dbReference type="Proteomes" id="UP001597201"/>
    </source>
</evidence>
<reference evidence="4" key="1">
    <citation type="journal article" date="2019" name="Int. J. Syst. Evol. Microbiol.">
        <title>The Global Catalogue of Microorganisms (GCM) 10K type strain sequencing project: providing services to taxonomists for standard genome sequencing and annotation.</title>
        <authorList>
            <consortium name="The Broad Institute Genomics Platform"/>
            <consortium name="The Broad Institute Genome Sequencing Center for Infectious Disease"/>
            <person name="Wu L."/>
            <person name="Ma J."/>
        </authorList>
    </citation>
    <scope>NUCLEOTIDE SEQUENCE [LARGE SCALE GENOMIC DNA]</scope>
    <source>
        <strain evidence="4">CCUG 61485</strain>
    </source>
</reference>